<sequence>MRANIMSQDYIELTTVETQYRGPHGDPLLESTTTFGDPKPEPDTGGTTTGDAANMSRDEVEKLPLWQAVKLYPKVVAYCLVLSSIFLGSGYDSIIVGSITGVDSFLQDFGYRFDGELIVPAVWYSLWLGLPPAGMALGSLTGGELQDRIGRKPTLLLGSLLSAAAVAVIFFSHVAPTGDGRRATFTAGMTLQGYSVGIIKNTVLTYVSENAPAAIRGSAMALLPTCSLLGQLVGALTLYGINDVKGKSGYLTVFGSQWIFSFAAAVVSVVMPDSPAYYLKREQPVKAARSATRLFAPRVDPRAELAKIDEALREEQATMRGSSYLSCLRGPHLRRTLIVAFVNMLPAFFGLDLLGNASTFLKILGMDSGHALLVLILGIVIGITGNATGIWVLTRVGRRPATLWTMGAAGVFWAGLGVTGSFSGSSVPYVSAGAMMAVIAACGLGCWPASYAVMGEASSLRLRSRTQALGGVASQVSTVVMSLILPYLFNPDAADLGGRTGFVYAGLCTVAVVLAFLWLPEMKGRSALEIDLMFQEGLPARRFRTWKMPAQEETVAGPDDV</sequence>
<organism evidence="1 2">
    <name type="scientific">Trichothecium roseum</name>
    <dbReference type="NCBI Taxonomy" id="47278"/>
    <lineage>
        <taxon>Eukaryota</taxon>
        <taxon>Fungi</taxon>
        <taxon>Dikarya</taxon>
        <taxon>Ascomycota</taxon>
        <taxon>Pezizomycotina</taxon>
        <taxon>Sordariomycetes</taxon>
        <taxon>Hypocreomycetidae</taxon>
        <taxon>Hypocreales</taxon>
        <taxon>Hypocreales incertae sedis</taxon>
        <taxon>Trichothecium</taxon>
    </lineage>
</organism>
<dbReference type="EMBL" id="CM047943">
    <property type="protein sequence ID" value="KAI9900142.1"/>
    <property type="molecule type" value="Genomic_DNA"/>
</dbReference>
<comment type="caution">
    <text evidence="1">The sequence shown here is derived from an EMBL/GenBank/DDBJ whole genome shotgun (WGS) entry which is preliminary data.</text>
</comment>
<gene>
    <name evidence="1" type="ORF">N3K66_004404</name>
</gene>
<protein>
    <submittedName>
        <fullName evidence="1">Uncharacterized protein</fullName>
    </submittedName>
</protein>
<proteinExistence type="predicted"/>
<evidence type="ECO:0000313" key="2">
    <source>
        <dbReference type="Proteomes" id="UP001163324"/>
    </source>
</evidence>
<accession>A0ACC0V197</accession>
<name>A0ACC0V197_9HYPO</name>
<keyword evidence="2" id="KW-1185">Reference proteome</keyword>
<evidence type="ECO:0000313" key="1">
    <source>
        <dbReference type="EMBL" id="KAI9900142.1"/>
    </source>
</evidence>
<dbReference type="Proteomes" id="UP001163324">
    <property type="component" value="Chromosome 4"/>
</dbReference>
<reference evidence="1" key="1">
    <citation type="submission" date="2022-10" db="EMBL/GenBank/DDBJ databases">
        <title>Complete Genome of Trichothecium roseum strain YXFP-22015, a Plant Pathogen Isolated from Citrus.</title>
        <authorList>
            <person name="Wang Y."/>
            <person name="Zhu L."/>
        </authorList>
    </citation>
    <scope>NUCLEOTIDE SEQUENCE</scope>
    <source>
        <strain evidence="1">YXFP-22015</strain>
    </source>
</reference>